<dbReference type="STRING" id="1069534.LRC_07100"/>
<evidence type="ECO:0000313" key="1">
    <source>
        <dbReference type="EMBL" id="AEN77999.1"/>
    </source>
</evidence>
<dbReference type="SUPFAM" id="SSF47413">
    <property type="entry name" value="lambda repressor-like DNA-binding domains"/>
    <property type="match status" value="1"/>
</dbReference>
<name>G2SN25_LIGR2</name>
<organism evidence="1 2">
    <name type="scientific">Ligilactobacillus ruminis (strain ATCC 27782 / RF3)</name>
    <name type="common">Lactobacillus ruminis</name>
    <dbReference type="NCBI Taxonomy" id="1069534"/>
    <lineage>
        <taxon>Bacteria</taxon>
        <taxon>Bacillati</taxon>
        <taxon>Bacillota</taxon>
        <taxon>Bacilli</taxon>
        <taxon>Lactobacillales</taxon>
        <taxon>Lactobacillaceae</taxon>
        <taxon>Ligilactobacillus</taxon>
    </lineage>
</organism>
<dbReference type="HOGENOM" id="CLU_168920_0_0_9"/>
<evidence type="ECO:0000313" key="2">
    <source>
        <dbReference type="Proteomes" id="UP000001279"/>
    </source>
</evidence>
<proteinExistence type="predicted"/>
<accession>G2SN25</accession>
<dbReference type="eggNOG" id="ENOG5030AFT">
    <property type="taxonomic scope" value="Bacteria"/>
</dbReference>
<dbReference type="AlphaFoldDB" id="G2SN25"/>
<reference evidence="1 2" key="1">
    <citation type="journal article" date="2011" name="Microb. Cell Fact.">
        <title>Genome sequences and comparative genomics of two Lactobacillus ruminis strains from the bovine and human intestinal tracts.</title>
        <authorList>
            <person name="Forde B.M."/>
            <person name="Neville B.A."/>
            <person name="O'Donnell M.M."/>
            <person name="Riboulet-Bisson E."/>
            <person name="Claesson M.J."/>
            <person name="Coghlan A."/>
            <person name="Ross R.P."/>
            <person name="O'Toole P.W."/>
        </authorList>
    </citation>
    <scope>NUCLEOTIDE SEQUENCE [LARGE SCALE GENOMIC DNA]</scope>
    <source>
        <strain evidence="2">ATCC 27782 / RF3</strain>
    </source>
</reference>
<dbReference type="KEGG" id="lrm:LRC_07100"/>
<dbReference type="GO" id="GO:0003677">
    <property type="term" value="F:DNA binding"/>
    <property type="evidence" value="ECO:0007669"/>
    <property type="project" value="InterPro"/>
</dbReference>
<evidence type="ECO:0008006" key="3">
    <source>
        <dbReference type="Google" id="ProtNLM"/>
    </source>
</evidence>
<dbReference type="InterPro" id="IPR010982">
    <property type="entry name" value="Lambda_DNA-bd_dom_sf"/>
</dbReference>
<gene>
    <name evidence="1" type="ordered locus">LRC_07100</name>
</gene>
<dbReference type="EMBL" id="CP003032">
    <property type="protein sequence ID" value="AEN77999.1"/>
    <property type="molecule type" value="Genomic_DNA"/>
</dbReference>
<dbReference type="Gene3D" id="1.10.260.40">
    <property type="entry name" value="lambda repressor-like DNA-binding domains"/>
    <property type="match status" value="1"/>
</dbReference>
<keyword evidence="2" id="KW-1185">Reference proteome</keyword>
<protein>
    <recommendedName>
        <fullName evidence="3">XRE family transcriptional regulator</fullName>
    </recommendedName>
</protein>
<sequence length="84" mass="9392">MIFSIEIAYGWEGGIYKEAIKMPETINGREKIKAYLSANDISIASLATMYGMSKQDLSDYLAGRKKNPKANQVILKIISDFKLS</sequence>
<dbReference type="PATRIC" id="fig|1069534.5.peg.785"/>
<dbReference type="Proteomes" id="UP000001279">
    <property type="component" value="Chromosome"/>
</dbReference>